<dbReference type="InterPro" id="IPR036291">
    <property type="entry name" value="NAD(P)-bd_dom_sf"/>
</dbReference>
<dbReference type="CDD" id="cd08956">
    <property type="entry name" value="KR_3_FAS_SDR_x"/>
    <property type="match status" value="1"/>
</dbReference>
<feature type="active site" description="Proton donor; for dehydratase activity" evidence="53">
    <location>
        <position position="1143"/>
    </location>
</feature>
<evidence type="ECO:0000256" key="39">
    <source>
        <dbReference type="ARBA" id="ARBA00048571"/>
    </source>
</evidence>
<comment type="catalytic activity">
    <reaction evidence="30">
        <text>(2E)-hexadecenoyl-[ACP] + NADPH + H(+) = hexadecanoyl-[ACP] + NADP(+)</text>
        <dbReference type="Rhea" id="RHEA:41912"/>
        <dbReference type="Rhea" id="RHEA-COMP:9651"/>
        <dbReference type="Rhea" id="RHEA-COMP:9652"/>
        <dbReference type="ChEBI" id="CHEBI:15378"/>
        <dbReference type="ChEBI" id="CHEBI:57783"/>
        <dbReference type="ChEBI" id="CHEBI:58349"/>
        <dbReference type="ChEBI" id="CHEBI:78481"/>
        <dbReference type="ChEBI" id="CHEBI:78483"/>
    </reaction>
    <physiologicalReaction direction="left-to-right" evidence="30">
        <dbReference type="Rhea" id="RHEA:41913"/>
    </physiologicalReaction>
</comment>
<dbReference type="InterPro" id="IPR014030">
    <property type="entry name" value="Ketoacyl_synth_N"/>
</dbReference>
<keyword evidence="8" id="KW-0663">Pyridoxal phosphate</keyword>
<dbReference type="PANTHER" id="PTHR43775">
    <property type="entry name" value="FATTY ACID SYNTHASE"/>
    <property type="match status" value="1"/>
</dbReference>
<evidence type="ECO:0000256" key="37">
    <source>
        <dbReference type="ARBA" id="ARBA00048420"/>
    </source>
</evidence>
<dbReference type="CDD" id="cd00833">
    <property type="entry name" value="PKS"/>
    <property type="match status" value="1"/>
</dbReference>
<comment type="catalytic activity">
    <reaction evidence="28">
        <text>(2E)-butenoyl-[ACP] + NADPH + H(+) = butanoyl-[ACP] + NADP(+)</text>
        <dbReference type="Rhea" id="RHEA:41812"/>
        <dbReference type="Rhea" id="RHEA-COMP:9627"/>
        <dbReference type="Rhea" id="RHEA-COMP:9628"/>
        <dbReference type="ChEBI" id="CHEBI:15378"/>
        <dbReference type="ChEBI" id="CHEBI:57783"/>
        <dbReference type="ChEBI" id="CHEBI:58349"/>
        <dbReference type="ChEBI" id="CHEBI:78453"/>
        <dbReference type="ChEBI" id="CHEBI:78454"/>
    </reaction>
    <physiologicalReaction direction="left-to-right" evidence="28">
        <dbReference type="Rhea" id="RHEA:41813"/>
    </physiologicalReaction>
</comment>
<comment type="catalytic activity">
    <reaction evidence="26">
        <text>3-oxodecanoyl-[ACP] + NADPH + H(+) = (3R)-hydroxydecanoyl-[ACP] + NADP(+)</text>
        <dbReference type="Rhea" id="RHEA:41856"/>
        <dbReference type="Rhea" id="RHEA-COMP:9637"/>
        <dbReference type="Rhea" id="RHEA-COMP:9638"/>
        <dbReference type="ChEBI" id="CHEBI:15378"/>
        <dbReference type="ChEBI" id="CHEBI:57783"/>
        <dbReference type="ChEBI" id="CHEBI:58349"/>
        <dbReference type="ChEBI" id="CHEBI:78464"/>
        <dbReference type="ChEBI" id="CHEBI:78466"/>
    </reaction>
    <physiologicalReaction direction="left-to-right" evidence="26">
        <dbReference type="Rhea" id="RHEA:41857"/>
    </physiologicalReaction>
</comment>
<dbReference type="Gene3D" id="3.10.129.110">
    <property type="entry name" value="Polyketide synthase dehydratase"/>
    <property type="match status" value="1"/>
</dbReference>
<evidence type="ECO:0000256" key="48">
    <source>
        <dbReference type="ARBA" id="ARBA00049414"/>
    </source>
</evidence>
<evidence type="ECO:0000256" key="44">
    <source>
        <dbReference type="ARBA" id="ARBA00049019"/>
    </source>
</evidence>
<comment type="catalytic activity">
    <reaction evidence="29">
        <text>dodecanoyl-[ACP] + malonyl-[ACP] + H(+) = 3-oxotetradecanoyl-[ACP] + holo-[ACP] + CO2</text>
        <dbReference type="Rhea" id="RHEA:41884"/>
        <dbReference type="Rhea" id="RHEA-COMP:9623"/>
        <dbReference type="Rhea" id="RHEA-COMP:9644"/>
        <dbReference type="Rhea" id="RHEA-COMP:9645"/>
        <dbReference type="Rhea" id="RHEA-COMP:9685"/>
        <dbReference type="ChEBI" id="CHEBI:15378"/>
        <dbReference type="ChEBI" id="CHEBI:16526"/>
        <dbReference type="ChEBI" id="CHEBI:64479"/>
        <dbReference type="ChEBI" id="CHEBI:65264"/>
        <dbReference type="ChEBI" id="CHEBI:78449"/>
        <dbReference type="ChEBI" id="CHEBI:78473"/>
    </reaction>
    <physiologicalReaction direction="left-to-right" evidence="29">
        <dbReference type="Rhea" id="RHEA:41885"/>
    </physiologicalReaction>
</comment>
<dbReference type="InterPro" id="IPR050091">
    <property type="entry name" value="PKS_NRPS_Biosynth_Enz"/>
</dbReference>
<evidence type="ECO:0000256" key="12">
    <source>
        <dbReference type="ARBA" id="ARBA00023315"/>
    </source>
</evidence>
<dbReference type="Pfam" id="PF00109">
    <property type="entry name" value="ketoacyl-synt"/>
    <property type="match status" value="1"/>
</dbReference>
<comment type="catalytic activity">
    <reaction evidence="16">
        <text>(3R)-hydroxydecanoyl-[ACP] = (2E)-decenoyl-[ACP] + H2O</text>
        <dbReference type="Rhea" id="RHEA:41860"/>
        <dbReference type="Rhea" id="RHEA-COMP:9638"/>
        <dbReference type="Rhea" id="RHEA-COMP:9639"/>
        <dbReference type="ChEBI" id="CHEBI:15377"/>
        <dbReference type="ChEBI" id="CHEBI:78466"/>
        <dbReference type="ChEBI" id="CHEBI:78467"/>
    </reaction>
    <physiologicalReaction direction="left-to-right" evidence="16">
        <dbReference type="Rhea" id="RHEA:41861"/>
    </physiologicalReaction>
</comment>
<dbReference type="InterPro" id="IPR020841">
    <property type="entry name" value="PKS_Beta-ketoAc_synthase_dom"/>
</dbReference>
<evidence type="ECO:0000256" key="51">
    <source>
        <dbReference type="ARBA" id="ARBA00049521"/>
    </source>
</evidence>
<evidence type="ECO:0000256" key="23">
    <source>
        <dbReference type="ARBA" id="ARBA00047300"/>
    </source>
</evidence>
<dbReference type="GO" id="GO:0004312">
    <property type="term" value="F:fatty acid synthase activity"/>
    <property type="evidence" value="ECO:0007669"/>
    <property type="project" value="TreeGrafter"/>
</dbReference>
<keyword evidence="9" id="KW-0045">Antibiotic biosynthesis</keyword>
<comment type="catalytic activity">
    <reaction evidence="25">
        <text>a (3R)-hydroxyacyl-[ACP] + NADP(+) = a 3-oxoacyl-[ACP] + NADPH + H(+)</text>
        <dbReference type="Rhea" id="RHEA:17397"/>
        <dbReference type="Rhea" id="RHEA-COMP:9916"/>
        <dbReference type="Rhea" id="RHEA-COMP:9945"/>
        <dbReference type="ChEBI" id="CHEBI:15378"/>
        <dbReference type="ChEBI" id="CHEBI:57783"/>
        <dbReference type="ChEBI" id="CHEBI:58349"/>
        <dbReference type="ChEBI" id="CHEBI:78776"/>
        <dbReference type="ChEBI" id="CHEBI:78827"/>
        <dbReference type="EC" id="1.1.1.100"/>
    </reaction>
    <physiologicalReaction direction="right-to-left" evidence="25">
        <dbReference type="Rhea" id="RHEA:17399"/>
    </physiologicalReaction>
</comment>
<evidence type="ECO:0000256" key="5">
    <source>
        <dbReference type="ARBA" id="ARBA00022553"/>
    </source>
</evidence>
<evidence type="ECO:0000256" key="47">
    <source>
        <dbReference type="ARBA" id="ARBA00049263"/>
    </source>
</evidence>
<evidence type="ECO:0000256" key="2">
    <source>
        <dbReference type="ARBA" id="ARBA00004792"/>
    </source>
</evidence>
<evidence type="ECO:0000256" key="11">
    <source>
        <dbReference type="ARBA" id="ARBA00023268"/>
    </source>
</evidence>
<evidence type="ECO:0000256" key="46">
    <source>
        <dbReference type="ARBA" id="ARBA00049171"/>
    </source>
</evidence>
<comment type="catalytic activity">
    <reaction evidence="50">
        <text>butanoyl-[ACP] + malonyl-[ACP] + H(+) = 3-oxohexanoyl-[ACP] + holo-[ACP] + CO2</text>
        <dbReference type="Rhea" id="RHEA:41820"/>
        <dbReference type="Rhea" id="RHEA-COMP:9623"/>
        <dbReference type="Rhea" id="RHEA-COMP:9628"/>
        <dbReference type="Rhea" id="RHEA-COMP:9629"/>
        <dbReference type="Rhea" id="RHEA-COMP:9685"/>
        <dbReference type="ChEBI" id="CHEBI:15378"/>
        <dbReference type="ChEBI" id="CHEBI:16526"/>
        <dbReference type="ChEBI" id="CHEBI:64479"/>
        <dbReference type="ChEBI" id="CHEBI:78449"/>
        <dbReference type="ChEBI" id="CHEBI:78454"/>
        <dbReference type="ChEBI" id="CHEBI:78456"/>
    </reaction>
    <physiologicalReaction direction="left-to-right" evidence="50">
        <dbReference type="Rhea" id="RHEA:41821"/>
    </physiologicalReaction>
</comment>
<evidence type="ECO:0000256" key="13">
    <source>
        <dbReference type="ARBA" id="ARBA00023332"/>
    </source>
</evidence>
<evidence type="ECO:0000256" key="49">
    <source>
        <dbReference type="ARBA" id="ARBA00049422"/>
    </source>
</evidence>
<comment type="catalytic activity">
    <reaction evidence="47">
        <text>3-oxododecanoyl-[ACP] + NADPH + H(+) = (3R)-hydroxydodecanoyl-[ACP] + NADP(+)</text>
        <dbReference type="Rhea" id="RHEA:41872"/>
        <dbReference type="Rhea" id="RHEA-COMP:9641"/>
        <dbReference type="Rhea" id="RHEA-COMP:9642"/>
        <dbReference type="ChEBI" id="CHEBI:15378"/>
        <dbReference type="ChEBI" id="CHEBI:57783"/>
        <dbReference type="ChEBI" id="CHEBI:58349"/>
        <dbReference type="ChEBI" id="CHEBI:78469"/>
        <dbReference type="ChEBI" id="CHEBI:78470"/>
    </reaction>
    <physiologicalReaction direction="left-to-right" evidence="47">
        <dbReference type="Rhea" id="RHEA:41873"/>
    </physiologicalReaction>
</comment>
<dbReference type="Gene3D" id="3.90.180.10">
    <property type="entry name" value="Medium-chain alcohol dehydrogenases, catalytic domain"/>
    <property type="match status" value="1"/>
</dbReference>
<dbReference type="SMART" id="SM00822">
    <property type="entry name" value="PKS_KR"/>
    <property type="match status" value="1"/>
</dbReference>
<comment type="catalytic activity">
    <reaction evidence="17">
        <text>a (3R)-hydroxyacyl-[ACP] = a (2E)-enoyl-[ACP] + H2O</text>
        <dbReference type="Rhea" id="RHEA:13097"/>
        <dbReference type="Rhea" id="RHEA-COMP:9925"/>
        <dbReference type="Rhea" id="RHEA-COMP:9945"/>
        <dbReference type="ChEBI" id="CHEBI:15377"/>
        <dbReference type="ChEBI" id="CHEBI:78784"/>
        <dbReference type="ChEBI" id="CHEBI:78827"/>
        <dbReference type="EC" id="4.2.1.59"/>
    </reaction>
    <physiologicalReaction direction="left-to-right" evidence="17">
        <dbReference type="Rhea" id="RHEA:13098"/>
    </physiologicalReaction>
</comment>
<evidence type="ECO:0000259" key="56">
    <source>
        <dbReference type="PROSITE" id="PS52019"/>
    </source>
</evidence>
<comment type="pathway">
    <text evidence="3">Lipid metabolism.</text>
</comment>
<evidence type="ECO:0000256" key="28">
    <source>
        <dbReference type="ARBA" id="ARBA00047500"/>
    </source>
</evidence>
<evidence type="ECO:0000256" key="29">
    <source>
        <dbReference type="ARBA" id="ARBA00047578"/>
    </source>
</evidence>
<comment type="catalytic activity">
    <reaction evidence="51">
        <text>(2E)-decenoyl-[ACP] + NADPH + H(+) = decanoyl-[ACP] + NADP(+)</text>
        <dbReference type="Rhea" id="RHEA:41864"/>
        <dbReference type="Rhea" id="RHEA-COMP:9639"/>
        <dbReference type="Rhea" id="RHEA-COMP:9640"/>
        <dbReference type="ChEBI" id="CHEBI:15378"/>
        <dbReference type="ChEBI" id="CHEBI:57783"/>
        <dbReference type="ChEBI" id="CHEBI:58349"/>
        <dbReference type="ChEBI" id="CHEBI:78467"/>
        <dbReference type="ChEBI" id="CHEBI:78468"/>
    </reaction>
    <physiologicalReaction direction="left-to-right" evidence="51">
        <dbReference type="Rhea" id="RHEA:41865"/>
    </physiologicalReaction>
</comment>
<keyword evidence="5" id="KW-0597">Phosphoprotein</keyword>
<dbReference type="InterPro" id="IPR032821">
    <property type="entry name" value="PKS_assoc"/>
</dbReference>
<evidence type="ECO:0000256" key="21">
    <source>
        <dbReference type="ARBA" id="ARBA00023402"/>
    </source>
</evidence>
<keyword evidence="11" id="KW-0511">Multifunctional enzyme</keyword>
<dbReference type="InterPro" id="IPR001031">
    <property type="entry name" value="Thioesterase"/>
</dbReference>
<dbReference type="GO" id="GO:0019171">
    <property type="term" value="F:(3R)-hydroxyacyl-[acyl-carrier-protein] dehydratase activity"/>
    <property type="evidence" value="ECO:0007669"/>
    <property type="project" value="UniProtKB-EC"/>
</dbReference>
<dbReference type="InterPro" id="IPR009081">
    <property type="entry name" value="PP-bd_ACP"/>
</dbReference>
<evidence type="ECO:0000256" key="1">
    <source>
        <dbReference type="ARBA" id="ARBA00001957"/>
    </source>
</evidence>
<dbReference type="Pfam" id="PF22953">
    <property type="entry name" value="SpnB_Rossmann"/>
    <property type="match status" value="1"/>
</dbReference>
<evidence type="ECO:0000256" key="8">
    <source>
        <dbReference type="ARBA" id="ARBA00022898"/>
    </source>
</evidence>
<protein>
    <submittedName>
        <fullName evidence="57">SDR family NAD(P)-dependent oxidoreductase</fullName>
    </submittedName>
</protein>
<dbReference type="Pfam" id="PF14765">
    <property type="entry name" value="PS-DH"/>
    <property type="match status" value="1"/>
</dbReference>
<dbReference type="InterPro" id="IPR055123">
    <property type="entry name" value="SpnB-like_Rossmann"/>
</dbReference>
<comment type="cofactor">
    <cofactor evidence="1">
        <name>pantetheine 4'-phosphate</name>
        <dbReference type="ChEBI" id="CHEBI:47942"/>
    </cofactor>
</comment>
<dbReference type="Pfam" id="PF08659">
    <property type="entry name" value="KR"/>
    <property type="match status" value="1"/>
</dbReference>
<dbReference type="GO" id="GO:0031177">
    <property type="term" value="F:phosphopantetheine binding"/>
    <property type="evidence" value="ECO:0007669"/>
    <property type="project" value="InterPro"/>
</dbReference>
<evidence type="ECO:0000256" key="45">
    <source>
        <dbReference type="ARBA" id="ARBA00049109"/>
    </source>
</evidence>
<dbReference type="InterPro" id="IPR029058">
    <property type="entry name" value="AB_hydrolase_fold"/>
</dbReference>
<evidence type="ECO:0000256" key="42">
    <source>
        <dbReference type="ARBA" id="ARBA00048704"/>
    </source>
</evidence>
<dbReference type="InterPro" id="IPR020806">
    <property type="entry name" value="PKS_PP-bd"/>
</dbReference>
<dbReference type="SUPFAM" id="SSF52151">
    <property type="entry name" value="FabD/lysophospholipase-like"/>
    <property type="match status" value="1"/>
</dbReference>
<dbReference type="Gene3D" id="1.10.1200.10">
    <property type="entry name" value="ACP-like"/>
    <property type="match status" value="1"/>
</dbReference>
<evidence type="ECO:0000256" key="22">
    <source>
        <dbReference type="ARBA" id="ARBA00023442"/>
    </source>
</evidence>
<dbReference type="SMART" id="SM00827">
    <property type="entry name" value="PKS_AT"/>
    <property type="match status" value="1"/>
</dbReference>
<feature type="domain" description="Ketosynthase family 3 (KS3)" evidence="55">
    <location>
        <begin position="33"/>
        <end position="456"/>
    </location>
</feature>
<evidence type="ECO:0000256" key="36">
    <source>
        <dbReference type="ARBA" id="ARBA00048289"/>
    </source>
</evidence>
<dbReference type="SMART" id="SM00824">
    <property type="entry name" value="PKS_TE"/>
    <property type="match status" value="1"/>
</dbReference>
<comment type="catalytic activity">
    <reaction evidence="40">
        <text>a 2,3-saturated acyl-[ACP] + NADP(+) = a (2E)-enoyl-[ACP] + NADPH + H(+)</text>
        <dbReference type="Rhea" id="RHEA:22564"/>
        <dbReference type="Rhea" id="RHEA-COMP:9925"/>
        <dbReference type="Rhea" id="RHEA-COMP:9926"/>
        <dbReference type="ChEBI" id="CHEBI:15378"/>
        <dbReference type="ChEBI" id="CHEBI:57783"/>
        <dbReference type="ChEBI" id="CHEBI:58349"/>
        <dbReference type="ChEBI" id="CHEBI:78784"/>
        <dbReference type="ChEBI" id="CHEBI:78785"/>
        <dbReference type="EC" id="1.3.1.39"/>
    </reaction>
    <physiologicalReaction direction="right-to-left" evidence="40">
        <dbReference type="Rhea" id="RHEA:22566"/>
    </physiologicalReaction>
</comment>
<dbReference type="PANTHER" id="PTHR43775:SF51">
    <property type="entry name" value="INACTIVE PHENOLPHTHIOCEROL SYNTHESIS POLYKETIDE SYNTHASE TYPE I PKS1-RELATED"/>
    <property type="match status" value="1"/>
</dbReference>
<dbReference type="Pfam" id="PF00698">
    <property type="entry name" value="Acyl_transf_1"/>
    <property type="match status" value="1"/>
</dbReference>
<comment type="caution">
    <text evidence="57">The sequence shown here is derived from an EMBL/GenBank/DDBJ whole genome shotgun (WGS) entry which is preliminary data.</text>
</comment>
<dbReference type="InterPro" id="IPR013968">
    <property type="entry name" value="PKS_KR"/>
</dbReference>
<dbReference type="PROSITE" id="PS52004">
    <property type="entry name" value="KS3_2"/>
    <property type="match status" value="1"/>
</dbReference>
<dbReference type="SUPFAM" id="SSF53474">
    <property type="entry name" value="alpha/beta-Hydrolases"/>
    <property type="match status" value="1"/>
</dbReference>
<dbReference type="Pfam" id="PF02801">
    <property type="entry name" value="Ketoacyl-synt_C"/>
    <property type="match status" value="1"/>
</dbReference>
<dbReference type="SMART" id="SM00823">
    <property type="entry name" value="PKS_PP"/>
    <property type="match status" value="1"/>
</dbReference>
<dbReference type="Pfam" id="PF21089">
    <property type="entry name" value="PKS_DH_N"/>
    <property type="match status" value="1"/>
</dbReference>
<comment type="catalytic activity">
    <reaction evidence="20">
        <text>(3R)-hydroxyhexadecanoyl-[ACP] = (2E)-hexadecenoyl-[ACP] + H2O</text>
        <dbReference type="Rhea" id="RHEA:41908"/>
        <dbReference type="Rhea" id="RHEA-COMP:9650"/>
        <dbReference type="Rhea" id="RHEA-COMP:9651"/>
        <dbReference type="ChEBI" id="CHEBI:15377"/>
        <dbReference type="ChEBI" id="CHEBI:78480"/>
        <dbReference type="ChEBI" id="CHEBI:78481"/>
    </reaction>
    <physiologicalReaction direction="left-to-right" evidence="20">
        <dbReference type="Rhea" id="RHEA:41909"/>
    </physiologicalReaction>
</comment>
<comment type="catalytic activity">
    <reaction evidence="44">
        <text>(2E)-octadecenoyl-[ACP] + NADPH + H(+) = octadecanoyl-[ACP] + NADP(+)</text>
        <dbReference type="Rhea" id="RHEA:41928"/>
        <dbReference type="Rhea" id="RHEA-COMP:9655"/>
        <dbReference type="Rhea" id="RHEA-COMP:9656"/>
        <dbReference type="ChEBI" id="CHEBI:15378"/>
        <dbReference type="ChEBI" id="CHEBI:57783"/>
        <dbReference type="ChEBI" id="CHEBI:58349"/>
        <dbReference type="ChEBI" id="CHEBI:78489"/>
        <dbReference type="ChEBI" id="CHEBI:78495"/>
    </reaction>
    <physiologicalReaction direction="left-to-right" evidence="44">
        <dbReference type="Rhea" id="RHEA:41929"/>
    </physiologicalReaction>
</comment>
<dbReference type="GO" id="GO:0004315">
    <property type="term" value="F:3-oxoacyl-[acyl-carrier-protein] synthase activity"/>
    <property type="evidence" value="ECO:0007669"/>
    <property type="project" value="UniProtKB-EC"/>
</dbReference>
<comment type="catalytic activity">
    <reaction evidence="52">
        <text>octanoyl-[ACP] + malonyl-[ACP] + H(+) = 3-oxodecanoyl-[ACP] + holo-[ACP] + CO2</text>
        <dbReference type="Rhea" id="RHEA:41852"/>
        <dbReference type="Rhea" id="RHEA-COMP:9623"/>
        <dbReference type="Rhea" id="RHEA-COMP:9636"/>
        <dbReference type="Rhea" id="RHEA-COMP:9637"/>
        <dbReference type="Rhea" id="RHEA-COMP:9685"/>
        <dbReference type="ChEBI" id="CHEBI:15378"/>
        <dbReference type="ChEBI" id="CHEBI:16526"/>
        <dbReference type="ChEBI" id="CHEBI:64479"/>
        <dbReference type="ChEBI" id="CHEBI:78449"/>
        <dbReference type="ChEBI" id="CHEBI:78463"/>
        <dbReference type="ChEBI" id="CHEBI:78464"/>
    </reaction>
    <physiologicalReaction direction="left-to-right" evidence="52">
        <dbReference type="Rhea" id="RHEA:41853"/>
    </physiologicalReaction>
</comment>
<comment type="catalytic activity">
    <reaction evidence="43">
        <text>3-oxotetradecanoyl-[ACP] + NADPH + H(+) = (3R)-hydroxytetradecanoyl-[ACP] + NADP(+)</text>
        <dbReference type="Rhea" id="RHEA:41888"/>
        <dbReference type="Rhea" id="RHEA-COMP:9645"/>
        <dbReference type="Rhea" id="RHEA-COMP:9646"/>
        <dbReference type="ChEBI" id="CHEBI:15378"/>
        <dbReference type="ChEBI" id="CHEBI:57783"/>
        <dbReference type="ChEBI" id="CHEBI:58349"/>
        <dbReference type="ChEBI" id="CHEBI:78473"/>
        <dbReference type="ChEBI" id="CHEBI:78474"/>
    </reaction>
    <physiologicalReaction direction="left-to-right" evidence="43">
        <dbReference type="Rhea" id="RHEA:41889"/>
    </physiologicalReaction>
</comment>
<dbReference type="SUPFAM" id="SSF53901">
    <property type="entry name" value="Thiolase-like"/>
    <property type="match status" value="1"/>
</dbReference>
<dbReference type="Pfam" id="PF08240">
    <property type="entry name" value="ADH_N"/>
    <property type="match status" value="1"/>
</dbReference>
<comment type="catalytic activity">
    <reaction evidence="45">
        <text>decanoyl-[ACP] + malonyl-[ACP] + H(+) = 3-oxododecanoyl-[ACP] + holo-[ACP] + CO2</text>
        <dbReference type="Rhea" id="RHEA:41868"/>
        <dbReference type="Rhea" id="RHEA-COMP:9623"/>
        <dbReference type="Rhea" id="RHEA-COMP:9640"/>
        <dbReference type="Rhea" id="RHEA-COMP:9641"/>
        <dbReference type="Rhea" id="RHEA-COMP:9685"/>
        <dbReference type="ChEBI" id="CHEBI:15378"/>
        <dbReference type="ChEBI" id="CHEBI:16526"/>
        <dbReference type="ChEBI" id="CHEBI:64479"/>
        <dbReference type="ChEBI" id="CHEBI:78449"/>
        <dbReference type="ChEBI" id="CHEBI:78468"/>
        <dbReference type="ChEBI" id="CHEBI:78469"/>
    </reaction>
    <physiologicalReaction direction="left-to-right" evidence="45">
        <dbReference type="Rhea" id="RHEA:41869"/>
    </physiologicalReaction>
</comment>
<comment type="catalytic activity">
    <reaction evidence="38">
        <text>a fatty acyl-[ACP] + malonyl-[ACP] + H(+) = a 3-oxoacyl-[ACP] + holo-[ACP] + CO2</text>
        <dbReference type="Rhea" id="RHEA:22836"/>
        <dbReference type="Rhea" id="RHEA-COMP:9623"/>
        <dbReference type="Rhea" id="RHEA-COMP:9685"/>
        <dbReference type="Rhea" id="RHEA-COMP:9916"/>
        <dbReference type="Rhea" id="RHEA-COMP:14125"/>
        <dbReference type="ChEBI" id="CHEBI:15378"/>
        <dbReference type="ChEBI" id="CHEBI:16526"/>
        <dbReference type="ChEBI" id="CHEBI:64479"/>
        <dbReference type="ChEBI" id="CHEBI:78449"/>
        <dbReference type="ChEBI" id="CHEBI:78776"/>
        <dbReference type="ChEBI" id="CHEBI:138651"/>
        <dbReference type="EC" id="2.3.1.41"/>
    </reaction>
    <physiologicalReaction direction="left-to-right" evidence="38">
        <dbReference type="Rhea" id="RHEA:22837"/>
    </physiologicalReaction>
</comment>
<keyword evidence="10" id="KW-0456">Lyase</keyword>
<dbReference type="Gene3D" id="3.40.50.1820">
    <property type="entry name" value="alpha/beta hydrolase"/>
    <property type="match status" value="1"/>
</dbReference>
<dbReference type="InterPro" id="IPR016036">
    <property type="entry name" value="Malonyl_transacylase_ACP-bd"/>
</dbReference>
<evidence type="ECO:0000256" key="25">
    <source>
        <dbReference type="ARBA" id="ARBA00047400"/>
    </source>
</evidence>
<gene>
    <name evidence="57" type="ORF">GTW20_17930</name>
</gene>
<evidence type="ECO:0000259" key="54">
    <source>
        <dbReference type="PROSITE" id="PS50075"/>
    </source>
</evidence>
<evidence type="ECO:0000256" key="18">
    <source>
        <dbReference type="ARBA" id="ARBA00023398"/>
    </source>
</evidence>
<evidence type="ECO:0000256" key="7">
    <source>
        <dbReference type="ARBA" id="ARBA00022799"/>
    </source>
</evidence>
<dbReference type="InterPro" id="IPR001227">
    <property type="entry name" value="Ac_transferase_dom_sf"/>
</dbReference>
<comment type="catalytic activity">
    <reaction evidence="39">
        <text>3-oxohexanoyl-[ACP] + NADPH + H(+) = (3R)-hydroxyhexanoyl-[ACP] + NADP(+)</text>
        <dbReference type="Rhea" id="RHEA:41824"/>
        <dbReference type="Rhea" id="RHEA-COMP:9629"/>
        <dbReference type="Rhea" id="RHEA-COMP:9630"/>
        <dbReference type="ChEBI" id="CHEBI:15378"/>
        <dbReference type="ChEBI" id="CHEBI:57783"/>
        <dbReference type="ChEBI" id="CHEBI:58349"/>
        <dbReference type="ChEBI" id="CHEBI:78456"/>
        <dbReference type="ChEBI" id="CHEBI:78457"/>
    </reaction>
    <physiologicalReaction direction="left-to-right" evidence="39">
        <dbReference type="Rhea" id="RHEA:41825"/>
    </physiologicalReaction>
</comment>
<name>A0A7K2IVS4_9ACTN</name>
<dbReference type="PROSITE" id="PS50075">
    <property type="entry name" value="CARRIER"/>
    <property type="match status" value="1"/>
</dbReference>
<dbReference type="InterPro" id="IPR049552">
    <property type="entry name" value="PKS_DH_N"/>
</dbReference>
<dbReference type="Gene3D" id="3.40.50.720">
    <property type="entry name" value="NAD(P)-binding Rossmann-like Domain"/>
    <property type="match status" value="1"/>
</dbReference>
<organism evidence="57 58">
    <name type="scientific">Nocardiopsis alba</name>
    <dbReference type="NCBI Taxonomy" id="53437"/>
    <lineage>
        <taxon>Bacteria</taxon>
        <taxon>Bacillati</taxon>
        <taxon>Actinomycetota</taxon>
        <taxon>Actinomycetes</taxon>
        <taxon>Streptosporangiales</taxon>
        <taxon>Nocardiopsidaceae</taxon>
        <taxon>Nocardiopsis</taxon>
    </lineage>
</organism>
<comment type="catalytic activity">
    <reaction evidence="34">
        <text>hexadecanoyl-[ACP] + malonyl-[ACP] + H(+) = 3-oxooctadecanoyl-[ACP] + holo-[ACP] + CO2</text>
        <dbReference type="Rhea" id="RHEA:41916"/>
        <dbReference type="Rhea" id="RHEA-COMP:9623"/>
        <dbReference type="Rhea" id="RHEA-COMP:9652"/>
        <dbReference type="Rhea" id="RHEA-COMP:9653"/>
        <dbReference type="Rhea" id="RHEA-COMP:9685"/>
        <dbReference type="ChEBI" id="CHEBI:15378"/>
        <dbReference type="ChEBI" id="CHEBI:16526"/>
        <dbReference type="ChEBI" id="CHEBI:64479"/>
        <dbReference type="ChEBI" id="CHEBI:78449"/>
        <dbReference type="ChEBI" id="CHEBI:78483"/>
        <dbReference type="ChEBI" id="CHEBI:78487"/>
    </reaction>
    <physiologicalReaction direction="left-to-right" evidence="34">
        <dbReference type="Rhea" id="RHEA:41917"/>
    </physiologicalReaction>
</comment>
<dbReference type="InterPro" id="IPR049551">
    <property type="entry name" value="PKS_DH_C"/>
</dbReference>
<evidence type="ECO:0000313" key="57">
    <source>
        <dbReference type="EMBL" id="MYR34080.1"/>
    </source>
</evidence>
<dbReference type="Gene3D" id="3.40.47.10">
    <property type="match status" value="1"/>
</dbReference>
<evidence type="ECO:0000256" key="17">
    <source>
        <dbReference type="ARBA" id="ARBA00023394"/>
    </source>
</evidence>
<dbReference type="GO" id="GO:0004316">
    <property type="term" value="F:3-oxoacyl-[acyl-carrier-protein] reductase (NADPH) activity"/>
    <property type="evidence" value="ECO:0007669"/>
    <property type="project" value="UniProtKB-EC"/>
</dbReference>
<comment type="catalytic activity">
    <reaction evidence="32">
        <text>3-oxobutanoyl-[ACP] + NADPH + H(+) = (3R)-hydroxybutanoyl-[ACP] + NADP(+)</text>
        <dbReference type="Rhea" id="RHEA:41804"/>
        <dbReference type="Rhea" id="RHEA-COMP:9625"/>
        <dbReference type="Rhea" id="RHEA-COMP:9626"/>
        <dbReference type="ChEBI" id="CHEBI:15378"/>
        <dbReference type="ChEBI" id="CHEBI:57783"/>
        <dbReference type="ChEBI" id="CHEBI:58349"/>
        <dbReference type="ChEBI" id="CHEBI:78450"/>
        <dbReference type="ChEBI" id="CHEBI:78451"/>
    </reaction>
    <physiologicalReaction direction="left-to-right" evidence="32">
        <dbReference type="Rhea" id="RHEA:41805"/>
    </physiologicalReaction>
</comment>
<dbReference type="InterPro" id="IPR020843">
    <property type="entry name" value="ER"/>
</dbReference>
<evidence type="ECO:0000256" key="40">
    <source>
        <dbReference type="ARBA" id="ARBA00048650"/>
    </source>
</evidence>
<comment type="catalytic activity">
    <reaction evidence="37">
        <text>(2E)-octenoyl-[ACP] + NADPH + H(+) = octanoyl-[ACP] + NADP(+)</text>
        <dbReference type="Rhea" id="RHEA:41848"/>
        <dbReference type="Rhea" id="RHEA-COMP:9635"/>
        <dbReference type="Rhea" id="RHEA-COMP:9636"/>
        <dbReference type="ChEBI" id="CHEBI:15378"/>
        <dbReference type="ChEBI" id="CHEBI:57783"/>
        <dbReference type="ChEBI" id="CHEBI:58349"/>
        <dbReference type="ChEBI" id="CHEBI:78462"/>
        <dbReference type="ChEBI" id="CHEBI:78463"/>
    </reaction>
    <physiologicalReaction direction="left-to-right" evidence="37">
        <dbReference type="Rhea" id="RHEA:41849"/>
    </physiologicalReaction>
</comment>
<evidence type="ECO:0000256" key="20">
    <source>
        <dbReference type="ARBA" id="ARBA00023401"/>
    </source>
</evidence>
<dbReference type="InterPro" id="IPR015083">
    <property type="entry name" value="NorB/c/GfsB-D-like_docking"/>
</dbReference>
<dbReference type="InterPro" id="IPR049900">
    <property type="entry name" value="PKS_mFAS_DH"/>
</dbReference>
<comment type="catalytic activity">
    <reaction evidence="13">
        <text>(3R)-hydroxyoctanoyl-[ACP] = (2E)-octenoyl-[ACP] + H2O</text>
        <dbReference type="Rhea" id="RHEA:41844"/>
        <dbReference type="Rhea" id="RHEA-COMP:9634"/>
        <dbReference type="Rhea" id="RHEA-COMP:9635"/>
        <dbReference type="ChEBI" id="CHEBI:15377"/>
        <dbReference type="ChEBI" id="CHEBI:78461"/>
        <dbReference type="ChEBI" id="CHEBI:78462"/>
    </reaction>
    <physiologicalReaction direction="left-to-right" evidence="13">
        <dbReference type="Rhea" id="RHEA:41845"/>
    </physiologicalReaction>
</comment>
<dbReference type="GO" id="GO:0141148">
    <property type="term" value="F:enoyl-[acyl-carrier-protein] reductase (NADPH) activity"/>
    <property type="evidence" value="ECO:0007669"/>
    <property type="project" value="UniProtKB-EC"/>
</dbReference>
<dbReference type="InterPro" id="IPR020807">
    <property type="entry name" value="PKS_DH"/>
</dbReference>
<evidence type="ECO:0000256" key="9">
    <source>
        <dbReference type="ARBA" id="ARBA00023194"/>
    </source>
</evidence>
<dbReference type="SMART" id="SM00825">
    <property type="entry name" value="PKS_KS"/>
    <property type="match status" value="1"/>
</dbReference>
<dbReference type="InterPro" id="IPR018201">
    <property type="entry name" value="Ketoacyl_synth_AS"/>
</dbReference>
<evidence type="ECO:0000256" key="3">
    <source>
        <dbReference type="ARBA" id="ARBA00005189"/>
    </source>
</evidence>
<comment type="catalytic activity">
    <reaction evidence="42">
        <text>hexadecanoyl-[ACP] + H2O = hexadecanoate + holo-[ACP] + H(+)</text>
        <dbReference type="Rhea" id="RHEA:41932"/>
        <dbReference type="Rhea" id="RHEA-COMP:9652"/>
        <dbReference type="Rhea" id="RHEA-COMP:9685"/>
        <dbReference type="ChEBI" id="CHEBI:7896"/>
        <dbReference type="ChEBI" id="CHEBI:15377"/>
        <dbReference type="ChEBI" id="CHEBI:15378"/>
        <dbReference type="ChEBI" id="CHEBI:64479"/>
        <dbReference type="ChEBI" id="CHEBI:78483"/>
        <dbReference type="EC" id="3.1.2.14"/>
    </reaction>
    <physiologicalReaction direction="left-to-right" evidence="42">
        <dbReference type="Rhea" id="RHEA:41933"/>
    </physiologicalReaction>
</comment>
<proteinExistence type="predicted"/>
<comment type="catalytic activity">
    <reaction evidence="36">
        <text>tetradecanoyl-[ACP] + H2O = tetradecanoate + holo-[ACP] + H(+)</text>
        <dbReference type="Rhea" id="RHEA:30123"/>
        <dbReference type="Rhea" id="RHEA-COMP:9648"/>
        <dbReference type="Rhea" id="RHEA-COMP:9685"/>
        <dbReference type="ChEBI" id="CHEBI:15377"/>
        <dbReference type="ChEBI" id="CHEBI:15378"/>
        <dbReference type="ChEBI" id="CHEBI:30807"/>
        <dbReference type="ChEBI" id="CHEBI:64479"/>
        <dbReference type="ChEBI" id="CHEBI:78477"/>
        <dbReference type="EC" id="3.1.2.14"/>
    </reaction>
    <physiologicalReaction direction="left-to-right" evidence="36">
        <dbReference type="Rhea" id="RHEA:30124"/>
    </physiologicalReaction>
</comment>
<evidence type="ECO:0000256" key="4">
    <source>
        <dbReference type="ARBA" id="ARBA00022450"/>
    </source>
</evidence>
<dbReference type="Pfam" id="PF08990">
    <property type="entry name" value="Docking"/>
    <property type="match status" value="1"/>
</dbReference>
<comment type="catalytic activity">
    <reaction evidence="15">
        <text>(3R)-hydroxyhexanoyl-[ACP] = (2E)-hexenoyl-[ACP] + H2O</text>
        <dbReference type="Rhea" id="RHEA:41828"/>
        <dbReference type="Rhea" id="RHEA-COMP:9630"/>
        <dbReference type="Rhea" id="RHEA-COMP:9631"/>
        <dbReference type="ChEBI" id="CHEBI:15377"/>
        <dbReference type="ChEBI" id="CHEBI:78457"/>
        <dbReference type="ChEBI" id="CHEBI:78458"/>
    </reaction>
    <physiologicalReaction direction="left-to-right" evidence="15">
        <dbReference type="Rhea" id="RHEA:41829"/>
    </physiologicalReaction>
</comment>
<dbReference type="InterPro" id="IPR020802">
    <property type="entry name" value="TesA-like"/>
</dbReference>
<dbReference type="InterPro" id="IPR006162">
    <property type="entry name" value="Ppantetheine_attach_site"/>
</dbReference>
<evidence type="ECO:0000256" key="10">
    <source>
        <dbReference type="ARBA" id="ARBA00023239"/>
    </source>
</evidence>
<dbReference type="Gene3D" id="3.40.50.11460">
    <property type="match status" value="1"/>
</dbReference>
<evidence type="ECO:0000256" key="34">
    <source>
        <dbReference type="ARBA" id="ARBA00048051"/>
    </source>
</evidence>
<dbReference type="SUPFAM" id="SSF50129">
    <property type="entry name" value="GroES-like"/>
    <property type="match status" value="1"/>
</dbReference>
<feature type="active site" description="Proton acceptor; for dehydratase activity" evidence="53">
    <location>
        <position position="982"/>
    </location>
</feature>
<feature type="domain" description="PKS/mFAS DH" evidence="56">
    <location>
        <begin position="950"/>
        <end position="1223"/>
    </location>
</feature>
<comment type="catalytic activity">
    <reaction evidence="31">
        <text>(2E)-hexenoyl-[ACP] + NADPH + H(+) = hexanoyl-[ACP] + NADP(+)</text>
        <dbReference type="Rhea" id="RHEA:41832"/>
        <dbReference type="Rhea" id="RHEA-COMP:9631"/>
        <dbReference type="Rhea" id="RHEA-COMP:9632"/>
        <dbReference type="ChEBI" id="CHEBI:15378"/>
        <dbReference type="ChEBI" id="CHEBI:57783"/>
        <dbReference type="ChEBI" id="CHEBI:58349"/>
        <dbReference type="ChEBI" id="CHEBI:78458"/>
        <dbReference type="ChEBI" id="CHEBI:78459"/>
    </reaction>
    <physiologicalReaction direction="left-to-right" evidence="31">
        <dbReference type="Rhea" id="RHEA:41833"/>
    </physiologicalReaction>
</comment>
<dbReference type="CDD" id="cd05195">
    <property type="entry name" value="enoyl_red"/>
    <property type="match status" value="1"/>
</dbReference>
<dbReference type="PROSITE" id="PS00012">
    <property type="entry name" value="PHOSPHOPANTETHEINE"/>
    <property type="match status" value="1"/>
</dbReference>
<dbReference type="InterPro" id="IPR016035">
    <property type="entry name" value="Acyl_Trfase/lysoPLipase"/>
</dbReference>
<dbReference type="GO" id="GO:0016297">
    <property type="term" value="F:fatty acyl-[ACP] hydrolase activity"/>
    <property type="evidence" value="ECO:0007669"/>
    <property type="project" value="UniProtKB-EC"/>
</dbReference>
<comment type="catalytic activity">
    <reaction evidence="18">
        <text>(3R)-hydroxytetradecanoyl-[ACP] = (2E)-tetradecenoyl-[ACP] + H2O</text>
        <dbReference type="Rhea" id="RHEA:41892"/>
        <dbReference type="Rhea" id="RHEA-COMP:9646"/>
        <dbReference type="Rhea" id="RHEA-COMP:9647"/>
        <dbReference type="ChEBI" id="CHEBI:15377"/>
        <dbReference type="ChEBI" id="CHEBI:78474"/>
        <dbReference type="ChEBI" id="CHEBI:78475"/>
    </reaction>
    <physiologicalReaction direction="left-to-right" evidence="18">
        <dbReference type="Rhea" id="RHEA:41893"/>
    </physiologicalReaction>
</comment>
<dbReference type="Pfam" id="PF00975">
    <property type="entry name" value="Thioesterase"/>
    <property type="match status" value="1"/>
</dbReference>
<comment type="pathway">
    <text evidence="2">Antibiotic biosynthesis.</text>
</comment>
<dbReference type="InterPro" id="IPR042104">
    <property type="entry name" value="PKS_dehydratase_sf"/>
</dbReference>
<comment type="catalytic activity">
    <reaction evidence="21">
        <text>(3R)-hydroxybutanoyl-[ACP] = (2E)-butenoyl-[ACP] + H2O</text>
        <dbReference type="Rhea" id="RHEA:41808"/>
        <dbReference type="Rhea" id="RHEA-COMP:9626"/>
        <dbReference type="Rhea" id="RHEA-COMP:9627"/>
        <dbReference type="ChEBI" id="CHEBI:15377"/>
        <dbReference type="ChEBI" id="CHEBI:78451"/>
        <dbReference type="ChEBI" id="CHEBI:78453"/>
    </reaction>
    <physiologicalReaction direction="left-to-right" evidence="21">
        <dbReference type="Rhea" id="RHEA:41809"/>
    </physiologicalReaction>
</comment>
<dbReference type="EMBL" id="WWHY01000001">
    <property type="protein sequence ID" value="MYR34080.1"/>
    <property type="molecule type" value="Genomic_DNA"/>
</dbReference>
<keyword evidence="12" id="KW-0012">Acyltransferase</keyword>
<comment type="function">
    <text evidence="22">Fatty acid synthetase is a multifunctional enzyme that catalyzes the de novo biosynthesis of long-chain saturated fatty acids starting from acetyl-CoA and malonyl-CoA in the presence of NADPH. This multifunctional protein contains 7 catalytic activities and a site for the binding of the prosthetic group 4'-phosphopantetheine of the acyl carrier protein ([ACP]) domain.</text>
</comment>
<dbReference type="GO" id="GO:0006633">
    <property type="term" value="P:fatty acid biosynthetic process"/>
    <property type="evidence" value="ECO:0007669"/>
    <property type="project" value="InterPro"/>
</dbReference>
<dbReference type="Gene3D" id="3.30.70.3290">
    <property type="match status" value="1"/>
</dbReference>
<dbReference type="PROSITE" id="PS52019">
    <property type="entry name" value="PKS_MFAS_DH"/>
    <property type="match status" value="1"/>
</dbReference>
<dbReference type="Pfam" id="PF16197">
    <property type="entry name" value="KAsynt_C_assoc"/>
    <property type="match status" value="1"/>
</dbReference>
<evidence type="ECO:0000256" key="41">
    <source>
        <dbReference type="ARBA" id="ARBA00048691"/>
    </source>
</evidence>
<comment type="catalytic activity">
    <reaction evidence="27">
        <text>tetradecanoyl-[ACP] + malonyl-[ACP] + H(+) = 3-oxohexadecanoyl-[ACP] + holo-[ACP] + CO2</text>
        <dbReference type="Rhea" id="RHEA:41900"/>
        <dbReference type="Rhea" id="RHEA-COMP:9623"/>
        <dbReference type="Rhea" id="RHEA-COMP:9648"/>
        <dbReference type="Rhea" id="RHEA-COMP:9649"/>
        <dbReference type="Rhea" id="RHEA-COMP:9685"/>
        <dbReference type="ChEBI" id="CHEBI:15378"/>
        <dbReference type="ChEBI" id="CHEBI:16526"/>
        <dbReference type="ChEBI" id="CHEBI:64479"/>
        <dbReference type="ChEBI" id="CHEBI:78449"/>
        <dbReference type="ChEBI" id="CHEBI:78477"/>
        <dbReference type="ChEBI" id="CHEBI:78478"/>
    </reaction>
    <physiologicalReaction direction="left-to-right" evidence="27">
        <dbReference type="Rhea" id="RHEA:41901"/>
    </physiologicalReaction>
</comment>
<feature type="region of interest" description="C-terminal hotdog fold" evidence="53">
    <location>
        <begin position="1082"/>
        <end position="1223"/>
    </location>
</feature>
<dbReference type="GO" id="GO:0033068">
    <property type="term" value="P:macrolide biosynthetic process"/>
    <property type="evidence" value="ECO:0007669"/>
    <property type="project" value="UniProtKB-ARBA"/>
</dbReference>
<comment type="catalytic activity">
    <reaction evidence="35">
        <text>(2E)-dodecenoyl-[ACP] + NADPH + H(+) = dodecanoyl-[ACP] + NADP(+)</text>
        <dbReference type="Rhea" id="RHEA:41880"/>
        <dbReference type="Rhea" id="RHEA-COMP:9643"/>
        <dbReference type="Rhea" id="RHEA-COMP:9644"/>
        <dbReference type="ChEBI" id="CHEBI:15378"/>
        <dbReference type="ChEBI" id="CHEBI:57783"/>
        <dbReference type="ChEBI" id="CHEBI:58349"/>
        <dbReference type="ChEBI" id="CHEBI:65264"/>
        <dbReference type="ChEBI" id="CHEBI:78472"/>
    </reaction>
    <physiologicalReaction direction="left-to-right" evidence="35">
        <dbReference type="Rhea" id="RHEA:41881"/>
    </physiologicalReaction>
</comment>
<dbReference type="Pfam" id="PF13602">
    <property type="entry name" value="ADH_zinc_N_2"/>
    <property type="match status" value="1"/>
</dbReference>
<dbReference type="FunFam" id="3.40.47.10:FF:000019">
    <property type="entry name" value="Polyketide synthase type I"/>
    <property type="match status" value="1"/>
</dbReference>
<evidence type="ECO:0000256" key="16">
    <source>
        <dbReference type="ARBA" id="ARBA00023388"/>
    </source>
</evidence>
<evidence type="ECO:0000256" key="31">
    <source>
        <dbReference type="ARBA" id="ARBA00047897"/>
    </source>
</evidence>
<comment type="catalytic activity">
    <reaction evidence="23">
        <text>3-oxooctadecanoyl-[ACP] + NADPH + H(+) = (3R)-hydroxyoctadecanoyl-[ACP] + NADP(+)</text>
        <dbReference type="Rhea" id="RHEA:41920"/>
        <dbReference type="Rhea" id="RHEA-COMP:9653"/>
        <dbReference type="Rhea" id="RHEA-COMP:9654"/>
        <dbReference type="ChEBI" id="CHEBI:15378"/>
        <dbReference type="ChEBI" id="CHEBI:57783"/>
        <dbReference type="ChEBI" id="CHEBI:58349"/>
        <dbReference type="ChEBI" id="CHEBI:78487"/>
        <dbReference type="ChEBI" id="CHEBI:78488"/>
    </reaction>
    <physiologicalReaction direction="left-to-right" evidence="23">
        <dbReference type="Rhea" id="RHEA:41921"/>
    </physiologicalReaction>
</comment>
<comment type="catalytic activity">
    <reaction evidence="19">
        <text>(3R)-hydroxyoctadecanoyl-[ACP] = (2E)-octadecenoyl-[ACP] + H2O</text>
        <dbReference type="Rhea" id="RHEA:41924"/>
        <dbReference type="Rhea" id="RHEA-COMP:9654"/>
        <dbReference type="Rhea" id="RHEA-COMP:9655"/>
        <dbReference type="ChEBI" id="CHEBI:15377"/>
        <dbReference type="ChEBI" id="CHEBI:78488"/>
        <dbReference type="ChEBI" id="CHEBI:78489"/>
    </reaction>
    <physiologicalReaction direction="left-to-right" evidence="19">
        <dbReference type="Rhea" id="RHEA:41925"/>
    </physiologicalReaction>
</comment>
<dbReference type="Pfam" id="PF00550">
    <property type="entry name" value="PP-binding"/>
    <property type="match status" value="1"/>
</dbReference>
<evidence type="ECO:0000256" key="50">
    <source>
        <dbReference type="ARBA" id="ARBA00049449"/>
    </source>
</evidence>
<dbReference type="RefSeq" id="WP_161111403.1">
    <property type="nucleotide sequence ID" value="NZ_JBHYPC010000004.1"/>
</dbReference>
<evidence type="ECO:0000256" key="38">
    <source>
        <dbReference type="ARBA" id="ARBA00048506"/>
    </source>
</evidence>
<accession>A0A7K2IVS4</accession>
<dbReference type="InterPro" id="IPR013154">
    <property type="entry name" value="ADH-like_N"/>
</dbReference>
<evidence type="ECO:0000256" key="24">
    <source>
        <dbReference type="ARBA" id="ARBA00047394"/>
    </source>
</evidence>
<comment type="catalytic activity">
    <reaction evidence="49">
        <text>3-oxooctanoyl-[ACP] + NADPH + H(+) = (3R)-hydroxyoctanoyl-[ACP] + NADP(+)</text>
        <dbReference type="Rhea" id="RHEA:41840"/>
        <dbReference type="Rhea" id="RHEA-COMP:9633"/>
        <dbReference type="Rhea" id="RHEA-COMP:9634"/>
        <dbReference type="ChEBI" id="CHEBI:15378"/>
        <dbReference type="ChEBI" id="CHEBI:57783"/>
        <dbReference type="ChEBI" id="CHEBI:58349"/>
        <dbReference type="ChEBI" id="CHEBI:78460"/>
        <dbReference type="ChEBI" id="CHEBI:78461"/>
    </reaction>
    <physiologicalReaction direction="left-to-right" evidence="49">
        <dbReference type="Rhea" id="RHEA:41841"/>
    </physiologicalReaction>
</comment>
<evidence type="ECO:0000256" key="26">
    <source>
        <dbReference type="ARBA" id="ARBA00047440"/>
    </source>
</evidence>
<dbReference type="InterPro" id="IPR057326">
    <property type="entry name" value="KR_dom"/>
</dbReference>
<evidence type="ECO:0000256" key="14">
    <source>
        <dbReference type="ARBA" id="ARBA00023351"/>
    </source>
</evidence>
<comment type="catalytic activity">
    <reaction evidence="14">
        <text>(3R)-hydroxydodecanoyl-[ACP] = (2E)-dodecenoyl-[ACP] + H2O</text>
        <dbReference type="Rhea" id="RHEA:41876"/>
        <dbReference type="Rhea" id="RHEA-COMP:9642"/>
        <dbReference type="Rhea" id="RHEA-COMP:9643"/>
        <dbReference type="ChEBI" id="CHEBI:15377"/>
        <dbReference type="ChEBI" id="CHEBI:78470"/>
        <dbReference type="ChEBI" id="CHEBI:78472"/>
    </reaction>
    <physiologicalReaction direction="left-to-right" evidence="14">
        <dbReference type="Rhea" id="RHEA:41877"/>
    </physiologicalReaction>
</comment>
<dbReference type="SMART" id="SM00826">
    <property type="entry name" value="PKS_DH"/>
    <property type="match status" value="1"/>
</dbReference>
<dbReference type="InterPro" id="IPR014043">
    <property type="entry name" value="Acyl_transferase_dom"/>
</dbReference>
<dbReference type="SUPFAM" id="SSF51735">
    <property type="entry name" value="NAD(P)-binding Rossmann-fold domains"/>
    <property type="match status" value="3"/>
</dbReference>
<feature type="region of interest" description="N-terminal hotdog fold" evidence="53">
    <location>
        <begin position="950"/>
        <end position="1071"/>
    </location>
</feature>
<evidence type="ECO:0000256" key="6">
    <source>
        <dbReference type="ARBA" id="ARBA00022679"/>
    </source>
</evidence>
<reference evidence="57 58" key="1">
    <citation type="journal article" date="2019" name="Nat. Commun.">
        <title>The antimicrobial potential of Streptomyces from insect microbiomes.</title>
        <authorList>
            <person name="Chevrette M.G."/>
            <person name="Carlson C.M."/>
            <person name="Ortega H.E."/>
            <person name="Thomas C."/>
            <person name="Ananiev G.E."/>
            <person name="Barns K.J."/>
            <person name="Book A.J."/>
            <person name="Cagnazzo J."/>
            <person name="Carlos C."/>
            <person name="Flanigan W."/>
            <person name="Grubbs K.J."/>
            <person name="Horn H.A."/>
            <person name="Hoffmann F.M."/>
            <person name="Klassen J.L."/>
            <person name="Knack J.J."/>
            <person name="Lewin G.R."/>
            <person name="McDonald B.R."/>
            <person name="Muller L."/>
            <person name="Melo W.G.P."/>
            <person name="Pinto-Tomas A.A."/>
            <person name="Schmitz A."/>
            <person name="Wendt-Pienkowski E."/>
            <person name="Wildman S."/>
            <person name="Zhao M."/>
            <person name="Zhang F."/>
            <person name="Bugni T.S."/>
            <person name="Andes D.R."/>
            <person name="Pupo M.T."/>
            <person name="Currie C.R."/>
        </authorList>
    </citation>
    <scope>NUCLEOTIDE SEQUENCE [LARGE SCALE GENOMIC DNA]</scope>
    <source>
        <strain evidence="57 58">SID5840</strain>
    </source>
</reference>
<sequence>MTDDARLLDYLKRVTTDLRRTRSELDTLKERDSEPIAIVGTGCRLPGGTDTPDALWDLLDAGEEVIGGLPTDRGWNLDDMLGRPGMSRRGGFLRDAAGFDAGFFGISSREAEAMDPQQRLMLEVTWEALERAGIDPDSLSESPTGVFTGISMVDYAGALTSGTHPVPPGAEGYLMAGTAPSVASGRIAYTLGLHGPALTVDTACSSSLVAIHLAARALRRGECSLALAGGATVLTGPSLFTESAKQGALSPDGRCKAFGEGADGTGFGEGAAVVVLERLSDAVRNGHRVLAVVRGGAVNQDGASNGLTAPNGRAQVRVLREALADAALTVDDIDVIEAHGTGTRLGDPIEAGALLEVYSRRRTPDPLWLGSVKSNLGHTQAAAGVASVIKMVSALEHERLPRTLHADEPSPLVDWSSGPVRVLNEPVSWPRGERPRRAGISSFGISGTNAHLIVEEAPTNEDAEPAPPRPPLIRGGRVWPLSARGDGALTEQADRLRTSLEGADRSVVSGAARTLATARPHFSQRAAVVGGDEERLFEGLRALAAGESSERVVTGRVPRKGRGRPVFVFPGHGGQWEGMAKELLDASPLFAESIEECERALEPYVDWSLKAVLRGEPGAPPLLGEGSRVEVLQPASWAVLVSLSRLWRAAGVEPAAVVGHSQGEVAAACAAGILSLEDGARVATCRSGVLRELAGEGGAAVVSLGAGRTAELVAPWGDRIGVAGANGPESTVVTGEGGAIAEFVEWCEHHGEHARAFDVDYTSHCSLVDRVEDRMRSGLAGIAPRAGDVPFYSTVAPRPTLEPGDEPEERPLDGASLDADYWYRNLRHGVLLEPVIRRLAERTDAFVEIGPHPVLSVPIRQTLEATGNADRPVVHTLRRGEDSAERFAKALAEAHCVGVDIDWGRVLGDEEKAPTPAELPTYPFQHERYWIETPKGTADPEALGLQSADHPLLGARVPVAGTGQVLLTGSLDPARTTWLADHGLSGRVLLAGCATVEMLLHAGRLCDGPEIADLTLHTPLELDEDGTAVQVVVDGPDVRGRRGVRVLSASADGRTWTVHAEGGLAPATGAEPIAATLPGPEARPLPAQDAYAFFETQGIHYGESFRGLRKAWADSERVWAEIALDTPPSDAHAMAGPHPALLDAGLQALMLRHLFDGSRARRLMPFGWSGVRLHATATPSRARVELTETGPDVYRVLVTDPEGTPLLSVDELTVREAPADRDTGNGALFRQVWEGPMGPREGTTVPEPGRWVLLGGEPLDGVPHHHDLQALRAGLDGGAAAPELILWEAGVDEGVEPARVLSELRRTLATLRGWLDDERLAATRFLVLTRGAVHPTDDDEAPRANPVGGAVWGLVASADTEHPGRFLLLDTDRTTTSLVAEAVGAGEPRLAARGGLLYAPRLAETEPEGEGFTLPIREPSWRLRTEGGGVVDGIDAVPDPDQWRALEPREIRVAVRAAGVNFRDVLMCVGMYPEPGNIGNEGSGVVLEVGPDVEGMVPGDRVMGLFPGAFGPVAVADHRYLTKVPEGWDHADAAALPVVYLTAYLALVEEADLRTGETLLVHSAAGGVGLAALGIARHLGVRVLATASPEKWDLLREAGLGEDEISGSRDLDFEERFRAVAGGVDVVLNSLTGEAIDASLRLLRPGGRFAELGRNELRDPERIAAEHDGVRYRAFNVLELGPDRIQRAFDALVPLWESGALPAIPITRHPIENAVEAFRVMQQGRNVGKIVLEQSTRFRPGGTVMITGGVGRLGVLFARHLVIRHGVRELLLLGRKGIETPGARELVAELEVLGARVRIEACDVADEDRLAEVLAGVPEEHPLTAVVHGAARIDDATVAGLTEETMERVLRPKVQGAWNLHRLTADLDLDAFVLFSSAAGVLGNAGQSAYAAANSYLDVLARHRREQGLPAQSLAWGRWGDGSQVWEELDEVTTARMSRVWGMEAIEEDEGRALLDAALATGHAHVIPLPLDLAGLRGRAATGGSIPAILRGLVTMPADGAGGTVGHDTAERVRAARPGTERRELFTRLIGERAAEILGHREGFGADRDFLESGFDSLTAVELRNHLQELSGTHLRSSLVFQYRSPRSLAEYVDERMSEDVTDAPSSAPEETEGNGSLVGLFLEACESGRHQDAMSLAVTASRARKVFTDRDAPVVRATALASGEREPVLICHPSLVMTSGPQEFSRFATTWHGRRDLYSLSAPGYLPGEPLPTDLDTFVRLQTEATLEAAGGRPFVLVGRSSGGWAAHAVAEELVRRGTPATGLILLDTAYPGDAELLPLVTEFVTERASEFELMDTTRLTAMGAYLDLFADWRPSMTVPGTVQLRPTSPVVTSTGAKLAMDWVWPGEHTRVDVPGDHFTMLEEHAAASAVAVEEVLGGDRG</sequence>
<evidence type="ECO:0000256" key="19">
    <source>
        <dbReference type="ARBA" id="ARBA00023399"/>
    </source>
</evidence>
<keyword evidence="6" id="KW-0808">Transferase</keyword>
<evidence type="ECO:0000256" key="27">
    <source>
        <dbReference type="ARBA" id="ARBA00047451"/>
    </source>
</evidence>
<comment type="catalytic activity">
    <reaction evidence="33">
        <text>acetyl-[ACP] + malonyl-[ACP] + H(+) = 3-oxobutanoyl-[ACP] + holo-[ACP] + CO2</text>
        <dbReference type="Rhea" id="RHEA:41800"/>
        <dbReference type="Rhea" id="RHEA-COMP:9621"/>
        <dbReference type="Rhea" id="RHEA-COMP:9623"/>
        <dbReference type="Rhea" id="RHEA-COMP:9625"/>
        <dbReference type="Rhea" id="RHEA-COMP:9685"/>
        <dbReference type="ChEBI" id="CHEBI:15378"/>
        <dbReference type="ChEBI" id="CHEBI:16526"/>
        <dbReference type="ChEBI" id="CHEBI:64479"/>
        <dbReference type="ChEBI" id="CHEBI:78446"/>
        <dbReference type="ChEBI" id="CHEBI:78449"/>
        <dbReference type="ChEBI" id="CHEBI:78450"/>
    </reaction>
    <physiologicalReaction direction="left-to-right" evidence="33">
        <dbReference type="Rhea" id="RHEA:41801"/>
    </physiologicalReaction>
</comment>
<comment type="catalytic activity">
    <reaction evidence="24">
        <text>hexanoyl-[ACP] + malonyl-[ACP] + H(+) = 3-oxooctanoyl-[ACP] + holo-[ACP] + CO2</text>
        <dbReference type="Rhea" id="RHEA:41836"/>
        <dbReference type="Rhea" id="RHEA-COMP:9623"/>
        <dbReference type="Rhea" id="RHEA-COMP:9632"/>
        <dbReference type="Rhea" id="RHEA-COMP:9633"/>
        <dbReference type="Rhea" id="RHEA-COMP:9685"/>
        <dbReference type="ChEBI" id="CHEBI:15378"/>
        <dbReference type="ChEBI" id="CHEBI:16526"/>
        <dbReference type="ChEBI" id="CHEBI:64479"/>
        <dbReference type="ChEBI" id="CHEBI:78449"/>
        <dbReference type="ChEBI" id="CHEBI:78459"/>
        <dbReference type="ChEBI" id="CHEBI:78460"/>
    </reaction>
    <physiologicalReaction direction="left-to-right" evidence="24">
        <dbReference type="Rhea" id="RHEA:41837"/>
    </physiologicalReaction>
</comment>
<dbReference type="Gene3D" id="3.40.366.10">
    <property type="entry name" value="Malonyl-Coenzyme A Acyl Carrier Protein, domain 2"/>
    <property type="match status" value="1"/>
</dbReference>
<keyword evidence="7" id="KW-0702">S-nitrosylation</keyword>
<evidence type="ECO:0000256" key="15">
    <source>
        <dbReference type="ARBA" id="ARBA00023373"/>
    </source>
</evidence>
<evidence type="ECO:0000256" key="33">
    <source>
        <dbReference type="ARBA" id="ARBA00047961"/>
    </source>
</evidence>
<dbReference type="PROSITE" id="PS00606">
    <property type="entry name" value="KS3_1"/>
    <property type="match status" value="1"/>
</dbReference>
<dbReference type="InterPro" id="IPR011032">
    <property type="entry name" value="GroES-like_sf"/>
</dbReference>
<evidence type="ECO:0000256" key="43">
    <source>
        <dbReference type="ARBA" id="ARBA00048935"/>
    </source>
</evidence>
<evidence type="ECO:0000256" key="30">
    <source>
        <dbReference type="ARBA" id="ARBA00047810"/>
    </source>
</evidence>
<comment type="catalytic activity">
    <reaction evidence="41">
        <text>holo-[ACP] + acetyl-CoA = acetyl-[ACP] + CoA</text>
        <dbReference type="Rhea" id="RHEA:41788"/>
        <dbReference type="Rhea" id="RHEA-COMP:9621"/>
        <dbReference type="Rhea" id="RHEA-COMP:9685"/>
        <dbReference type="ChEBI" id="CHEBI:57287"/>
        <dbReference type="ChEBI" id="CHEBI:57288"/>
        <dbReference type="ChEBI" id="CHEBI:64479"/>
        <dbReference type="ChEBI" id="CHEBI:78446"/>
        <dbReference type="EC" id="2.3.1.38"/>
    </reaction>
    <physiologicalReaction direction="left-to-right" evidence="41">
        <dbReference type="Rhea" id="RHEA:41789"/>
    </physiologicalReaction>
</comment>
<keyword evidence="4" id="KW-0596">Phosphopantetheine</keyword>
<dbReference type="SMART" id="SM00829">
    <property type="entry name" value="PKS_ER"/>
    <property type="match status" value="1"/>
</dbReference>
<evidence type="ECO:0000256" key="35">
    <source>
        <dbReference type="ARBA" id="ARBA00048281"/>
    </source>
</evidence>
<dbReference type="GO" id="GO:0004313">
    <property type="term" value="F:[acyl-carrier-protein] S-acetyltransferase activity"/>
    <property type="evidence" value="ECO:0007669"/>
    <property type="project" value="UniProtKB-EC"/>
</dbReference>
<feature type="domain" description="Carrier" evidence="54">
    <location>
        <begin position="2021"/>
        <end position="2097"/>
    </location>
</feature>
<evidence type="ECO:0000256" key="32">
    <source>
        <dbReference type="ARBA" id="ARBA00047953"/>
    </source>
</evidence>
<evidence type="ECO:0000313" key="58">
    <source>
        <dbReference type="Proteomes" id="UP000467124"/>
    </source>
</evidence>
<evidence type="ECO:0000259" key="55">
    <source>
        <dbReference type="PROSITE" id="PS52004"/>
    </source>
</evidence>
<dbReference type="SUPFAM" id="SSF55048">
    <property type="entry name" value="Probable ACP-binding domain of malonyl-CoA ACP transacylase"/>
    <property type="match status" value="1"/>
</dbReference>
<comment type="catalytic activity">
    <reaction evidence="48">
        <text>3-oxohexadecanoyl-[ACP] + NADPH + H(+) = (3R)-hydroxyhexadecanoyl-[ACP] + NADP(+)</text>
        <dbReference type="Rhea" id="RHEA:41904"/>
        <dbReference type="Rhea" id="RHEA-COMP:9649"/>
        <dbReference type="Rhea" id="RHEA-COMP:9650"/>
        <dbReference type="ChEBI" id="CHEBI:15378"/>
        <dbReference type="ChEBI" id="CHEBI:57783"/>
        <dbReference type="ChEBI" id="CHEBI:58349"/>
        <dbReference type="ChEBI" id="CHEBI:78478"/>
        <dbReference type="ChEBI" id="CHEBI:78480"/>
    </reaction>
    <physiologicalReaction direction="left-to-right" evidence="48">
        <dbReference type="Rhea" id="RHEA:41905"/>
    </physiologicalReaction>
</comment>
<dbReference type="InterPro" id="IPR016039">
    <property type="entry name" value="Thiolase-like"/>
</dbReference>
<dbReference type="InterPro" id="IPR036736">
    <property type="entry name" value="ACP-like_sf"/>
</dbReference>
<dbReference type="InterPro" id="IPR014031">
    <property type="entry name" value="Ketoacyl_synth_C"/>
</dbReference>
<evidence type="ECO:0000256" key="52">
    <source>
        <dbReference type="ARBA" id="ARBA00049533"/>
    </source>
</evidence>
<dbReference type="Proteomes" id="UP000467124">
    <property type="component" value="Unassembled WGS sequence"/>
</dbReference>
<comment type="catalytic activity">
    <reaction evidence="46">
        <text>(2E)-tetradecenoyl-[ACP] + NADPH + H(+) = tetradecanoyl-[ACP] + NADP(+)</text>
        <dbReference type="Rhea" id="RHEA:41896"/>
        <dbReference type="Rhea" id="RHEA-COMP:9647"/>
        <dbReference type="Rhea" id="RHEA-COMP:9648"/>
        <dbReference type="ChEBI" id="CHEBI:15378"/>
        <dbReference type="ChEBI" id="CHEBI:57783"/>
        <dbReference type="ChEBI" id="CHEBI:58349"/>
        <dbReference type="ChEBI" id="CHEBI:78475"/>
        <dbReference type="ChEBI" id="CHEBI:78477"/>
    </reaction>
    <physiologicalReaction direction="left-to-right" evidence="46">
        <dbReference type="Rhea" id="RHEA:41897"/>
    </physiologicalReaction>
</comment>
<evidence type="ECO:0000256" key="53">
    <source>
        <dbReference type="PROSITE-ProRule" id="PRU01363"/>
    </source>
</evidence>